<dbReference type="Proteomes" id="UP000598997">
    <property type="component" value="Unassembled WGS sequence"/>
</dbReference>
<comment type="caution">
    <text evidence="10">The sequence shown here is derived from an EMBL/GenBank/DDBJ whole genome shotgun (WGS) entry which is preliminary data.</text>
</comment>
<feature type="domain" description="Peptidase M3A/M3B catalytic" evidence="9">
    <location>
        <begin position="232"/>
        <end position="669"/>
    </location>
</feature>
<keyword evidence="2 7" id="KW-0645">Protease</keyword>
<keyword evidence="11" id="KW-1185">Reference proteome</keyword>
<evidence type="ECO:0000256" key="7">
    <source>
        <dbReference type="RuleBase" id="RU003435"/>
    </source>
</evidence>
<evidence type="ECO:0000256" key="5">
    <source>
        <dbReference type="ARBA" id="ARBA00022833"/>
    </source>
</evidence>
<dbReference type="SUPFAM" id="SSF55486">
    <property type="entry name" value="Metalloproteases ('zincins'), catalytic domain"/>
    <property type="match status" value="1"/>
</dbReference>
<dbReference type="GO" id="GO:0046872">
    <property type="term" value="F:metal ion binding"/>
    <property type="evidence" value="ECO:0007669"/>
    <property type="project" value="UniProtKB-UniRule"/>
</dbReference>
<comment type="cofactor">
    <cofactor evidence="7">
        <name>Zn(2+)</name>
        <dbReference type="ChEBI" id="CHEBI:29105"/>
    </cofactor>
    <text evidence="7">Binds 1 zinc ion.</text>
</comment>
<comment type="similarity">
    <text evidence="1 7">Belongs to the peptidase M3 family.</text>
</comment>
<proteinExistence type="inferred from homology"/>
<evidence type="ECO:0000256" key="6">
    <source>
        <dbReference type="ARBA" id="ARBA00023049"/>
    </source>
</evidence>
<organism evidence="10 11">
    <name type="scientific">Croceicoccus pelagius</name>
    <dbReference type="NCBI Taxonomy" id="1703341"/>
    <lineage>
        <taxon>Bacteria</taxon>
        <taxon>Pseudomonadati</taxon>
        <taxon>Pseudomonadota</taxon>
        <taxon>Alphaproteobacteria</taxon>
        <taxon>Sphingomonadales</taxon>
        <taxon>Erythrobacteraceae</taxon>
        <taxon>Croceicoccus</taxon>
    </lineage>
</organism>
<evidence type="ECO:0000256" key="4">
    <source>
        <dbReference type="ARBA" id="ARBA00022801"/>
    </source>
</evidence>
<dbReference type="PANTHER" id="PTHR11804:SF84">
    <property type="entry name" value="SACCHAROLYSIN"/>
    <property type="match status" value="1"/>
</dbReference>
<reference evidence="10 11" key="1">
    <citation type="journal article" date="2014" name="Int. J. Syst. Evol. Microbiol.">
        <title>Complete genome sequence of Corynebacterium casei LMG S-19264T (=DSM 44701T), isolated from a smear-ripened cheese.</title>
        <authorList>
            <consortium name="US DOE Joint Genome Institute (JGI-PGF)"/>
            <person name="Walter F."/>
            <person name="Albersmeier A."/>
            <person name="Kalinowski J."/>
            <person name="Ruckert C."/>
        </authorList>
    </citation>
    <scope>NUCLEOTIDE SEQUENCE [LARGE SCALE GENOMIC DNA]</scope>
    <source>
        <strain evidence="10 11">CGMCC 1.15358</strain>
    </source>
</reference>
<keyword evidence="4 7" id="KW-0378">Hydrolase</keyword>
<dbReference type="Pfam" id="PF01432">
    <property type="entry name" value="Peptidase_M3"/>
    <property type="match status" value="1"/>
</dbReference>
<evidence type="ECO:0000259" key="9">
    <source>
        <dbReference type="Pfam" id="PF01432"/>
    </source>
</evidence>
<feature type="chain" id="PRO_5038012089" evidence="8">
    <location>
        <begin position="23"/>
        <end position="676"/>
    </location>
</feature>
<dbReference type="InterPro" id="IPR001567">
    <property type="entry name" value="Pept_M3A_M3B_dom"/>
</dbReference>
<dbReference type="Gene3D" id="3.40.390.10">
    <property type="entry name" value="Collagenase (Catalytic Domain)"/>
    <property type="match status" value="1"/>
</dbReference>
<protein>
    <submittedName>
        <fullName evidence="10">Zn-dependent oligopeptidase</fullName>
    </submittedName>
</protein>
<feature type="signal peptide" evidence="8">
    <location>
        <begin position="1"/>
        <end position="22"/>
    </location>
</feature>
<keyword evidence="6 7" id="KW-0482">Metalloprotease</keyword>
<keyword evidence="3 7" id="KW-0479">Metal-binding</keyword>
<dbReference type="GO" id="GO:0006518">
    <property type="term" value="P:peptide metabolic process"/>
    <property type="evidence" value="ECO:0007669"/>
    <property type="project" value="TreeGrafter"/>
</dbReference>
<evidence type="ECO:0000313" key="11">
    <source>
        <dbReference type="Proteomes" id="UP000598997"/>
    </source>
</evidence>
<dbReference type="InterPro" id="IPR024079">
    <property type="entry name" value="MetalloPept_cat_dom_sf"/>
</dbReference>
<evidence type="ECO:0000256" key="8">
    <source>
        <dbReference type="SAM" id="SignalP"/>
    </source>
</evidence>
<evidence type="ECO:0000256" key="3">
    <source>
        <dbReference type="ARBA" id="ARBA00022723"/>
    </source>
</evidence>
<dbReference type="CDD" id="cd06455">
    <property type="entry name" value="M3A_TOP"/>
    <property type="match status" value="1"/>
</dbReference>
<name>A0A916YI98_9SPHN</name>
<evidence type="ECO:0000313" key="10">
    <source>
        <dbReference type="EMBL" id="GGD46853.1"/>
    </source>
</evidence>
<dbReference type="InterPro" id="IPR024077">
    <property type="entry name" value="Neurolysin/TOP_dom2"/>
</dbReference>
<keyword evidence="8" id="KW-0732">Signal</keyword>
<dbReference type="GO" id="GO:0006508">
    <property type="term" value="P:proteolysis"/>
    <property type="evidence" value="ECO:0007669"/>
    <property type="project" value="UniProtKB-KW"/>
</dbReference>
<dbReference type="GO" id="GO:0004222">
    <property type="term" value="F:metalloendopeptidase activity"/>
    <property type="evidence" value="ECO:0007669"/>
    <property type="project" value="InterPro"/>
</dbReference>
<dbReference type="EMBL" id="BMIO01000006">
    <property type="protein sequence ID" value="GGD46853.1"/>
    <property type="molecule type" value="Genomic_DNA"/>
</dbReference>
<sequence>MKTLITATLMSATALTAIPAQAGTVEDFLGEPIATAKDAATLDARCEKVMTELERQLGALEKAKGAATVANTLQPYDELIGLLYAAGGEFVVYREVMLDAERREAAGNCESRIDNFDSTISLSRPLYDRLKAVDVSGEDDKTKYYMSQILASFDRNGVSQDAEGRAKIAALQEEITKAGTEFDRNIAESTGSIKALPVELAGLPQDFIDAHPVGPDGLVTLTTSNTDVTPVLAYAESEILRERLMRVYYSRAYPENQEALRRLINKRDELAKALGRENFAALALEPRMIDTPEKAAAQIEQVAAAALPAAEADIALKKEVLAELKPGVDLNIFNTSYVATQVKKDRFDLDPQEVRQYFNYDNVRDGVFRLVEDLFQVDIVPWKTDVWHEDVETFEIRDRGQVREAGAVLGRFYLDSHPRDGKYSHANHVTMRDGVGDAPAVSALVMNLPKGGYDTGLMEHADVETFLHEFGHLIHNILGGNQRWYGQAGVATERDFVEAPSQMLENWVYDYDTLARFAKNEAGETIPRELVEKMQAARYFGRGQYERRQAGYSNASLNYYRGPAPDDLSEAYRTWVNEYSMLPFPEGTHSEGRFGHLNGYSAGYYTYGWSRVIAADLFTRFKTAGLRDPRTAMDYRVKVLGAGGTRPAAELVEDFLGRPVSFEAFSEEVAQGTKKD</sequence>
<dbReference type="InterPro" id="IPR045090">
    <property type="entry name" value="Pept_M3A_M3B"/>
</dbReference>
<dbReference type="RefSeq" id="WP_172807457.1">
    <property type="nucleotide sequence ID" value="NZ_BMIO01000006.1"/>
</dbReference>
<evidence type="ECO:0000256" key="2">
    <source>
        <dbReference type="ARBA" id="ARBA00022670"/>
    </source>
</evidence>
<dbReference type="AlphaFoldDB" id="A0A916YI98"/>
<keyword evidence="5 7" id="KW-0862">Zinc</keyword>
<evidence type="ECO:0000256" key="1">
    <source>
        <dbReference type="ARBA" id="ARBA00006040"/>
    </source>
</evidence>
<accession>A0A916YI98</accession>
<gene>
    <name evidence="10" type="primary">thoP1</name>
    <name evidence="10" type="ORF">GCM10010989_21450</name>
</gene>
<dbReference type="Gene3D" id="1.10.1370.10">
    <property type="entry name" value="Neurolysin, domain 3"/>
    <property type="match status" value="1"/>
</dbReference>
<dbReference type="PANTHER" id="PTHR11804">
    <property type="entry name" value="PROTEASE M3 THIMET OLIGOPEPTIDASE-RELATED"/>
    <property type="match status" value="1"/>
</dbReference>